<organism evidence="6 7">
    <name type="scientific">Clostridium uliginosum</name>
    <dbReference type="NCBI Taxonomy" id="119641"/>
    <lineage>
        <taxon>Bacteria</taxon>
        <taxon>Bacillati</taxon>
        <taxon>Bacillota</taxon>
        <taxon>Clostridia</taxon>
        <taxon>Eubacteriales</taxon>
        <taxon>Clostridiaceae</taxon>
        <taxon>Clostridium</taxon>
    </lineage>
</organism>
<dbReference type="Pfam" id="PF22780">
    <property type="entry name" value="HI0933_like_1st"/>
    <property type="match status" value="1"/>
</dbReference>
<dbReference type="NCBIfam" id="TIGR00275">
    <property type="entry name" value="aminoacetone oxidase family FAD-binding enzyme"/>
    <property type="match status" value="1"/>
</dbReference>
<dbReference type="InterPro" id="IPR057661">
    <property type="entry name" value="RsdA/BaiN/AoA(So)_Rossmann"/>
</dbReference>
<keyword evidence="2" id="KW-0285">Flavoprotein</keyword>
<evidence type="ECO:0000259" key="4">
    <source>
        <dbReference type="Pfam" id="PF03486"/>
    </source>
</evidence>
<dbReference type="OrthoDB" id="9773233at2"/>
<sequence>MINHDLIIVGAGASGLIAGIIAKDLGIDVAIVEANDRIGKKILTTGNGRCNITNSTISHPYNNFHSENNDFFIEALNNFTFDDTKNLFLSLGLPLKELENGKMYPRSLQASSVIDIFRMALEDKKIPLYTNSKITYIKKHKKFILSTSNDEFKEFSCGKLILSCGGKSAPKTGSDGSAYKISKSLGHSVIEPLPGIVQLKLDYPYLKALSGVKFDGEVSIIIDDEIIRREKGEVLFTDYGISGPPILQLSSYASKALYEGKNVKLRLDMFPEENKNDIENFFYTHFSVFNYREISSGLIGVINKKLISTLLKDVGITNIHSSCDEIDWKNKNILIDRFKKWDFKCIGTNGFPNAQVTLGGINTKEVDSLTLESKIVDNLYFCGEILDVHGDCGGFNLQWAWSSGYLAGKSASKN</sequence>
<dbReference type="Proteomes" id="UP000199263">
    <property type="component" value="Unassembled WGS sequence"/>
</dbReference>
<gene>
    <name evidence="6" type="ORF">SAMN05421842_12441</name>
</gene>
<dbReference type="InterPro" id="IPR004792">
    <property type="entry name" value="BaiN-like"/>
</dbReference>
<dbReference type="Gene3D" id="3.50.50.60">
    <property type="entry name" value="FAD/NAD(P)-binding domain"/>
    <property type="match status" value="1"/>
</dbReference>
<dbReference type="Gene3D" id="1.10.8.260">
    <property type="entry name" value="HI0933 insert domain-like"/>
    <property type="match status" value="1"/>
</dbReference>
<dbReference type="InterPro" id="IPR036188">
    <property type="entry name" value="FAD/NAD-bd_sf"/>
</dbReference>
<dbReference type="SUPFAM" id="SSF160996">
    <property type="entry name" value="HI0933 insert domain-like"/>
    <property type="match status" value="1"/>
</dbReference>
<dbReference type="Pfam" id="PF03486">
    <property type="entry name" value="HI0933_like"/>
    <property type="match status" value="1"/>
</dbReference>
<evidence type="ECO:0000259" key="5">
    <source>
        <dbReference type="Pfam" id="PF22780"/>
    </source>
</evidence>
<dbReference type="SUPFAM" id="SSF51905">
    <property type="entry name" value="FAD/NAD(P)-binding domain"/>
    <property type="match status" value="1"/>
</dbReference>
<keyword evidence="3" id="KW-0274">FAD</keyword>
<dbReference type="InterPro" id="IPR055178">
    <property type="entry name" value="RsdA/BaiN/AoA(So)-like_dom"/>
</dbReference>
<keyword evidence="7" id="KW-1185">Reference proteome</keyword>
<dbReference type="STRING" id="119641.SAMN05421842_12441"/>
<reference evidence="6 7" key="1">
    <citation type="submission" date="2016-10" db="EMBL/GenBank/DDBJ databases">
        <authorList>
            <person name="de Groot N.N."/>
        </authorList>
    </citation>
    <scope>NUCLEOTIDE SEQUENCE [LARGE SCALE GENOMIC DNA]</scope>
    <source>
        <strain evidence="6 7">DSM 12992</strain>
    </source>
</reference>
<proteinExistence type="predicted"/>
<dbReference type="AlphaFoldDB" id="A0A1I1QCD6"/>
<dbReference type="Gene3D" id="2.40.30.10">
    <property type="entry name" value="Translation factors"/>
    <property type="match status" value="1"/>
</dbReference>
<evidence type="ECO:0000256" key="1">
    <source>
        <dbReference type="ARBA" id="ARBA00001974"/>
    </source>
</evidence>
<name>A0A1I1QCD6_9CLOT</name>
<feature type="domain" description="RsdA/BaiN/AoA(So)-like Rossmann fold-like" evidence="4">
    <location>
        <begin position="5"/>
        <end position="409"/>
    </location>
</feature>
<evidence type="ECO:0000256" key="3">
    <source>
        <dbReference type="ARBA" id="ARBA00022827"/>
    </source>
</evidence>
<dbReference type="PRINTS" id="PR00411">
    <property type="entry name" value="PNDRDTASEI"/>
</dbReference>
<feature type="domain" description="RsdA/BaiN/AoA(So)-like insert" evidence="5">
    <location>
        <begin position="194"/>
        <end position="356"/>
    </location>
</feature>
<dbReference type="EMBL" id="FOMG01000024">
    <property type="protein sequence ID" value="SFD19751.1"/>
    <property type="molecule type" value="Genomic_DNA"/>
</dbReference>
<evidence type="ECO:0000313" key="7">
    <source>
        <dbReference type="Proteomes" id="UP000199263"/>
    </source>
</evidence>
<comment type="cofactor">
    <cofactor evidence="1">
        <name>FAD</name>
        <dbReference type="ChEBI" id="CHEBI:57692"/>
    </cofactor>
</comment>
<dbReference type="RefSeq" id="WP_090093031.1">
    <property type="nucleotide sequence ID" value="NZ_FOMG01000024.1"/>
</dbReference>
<dbReference type="InterPro" id="IPR023166">
    <property type="entry name" value="BaiN-like_dom_sf"/>
</dbReference>
<evidence type="ECO:0000256" key="2">
    <source>
        <dbReference type="ARBA" id="ARBA00022630"/>
    </source>
</evidence>
<evidence type="ECO:0008006" key="8">
    <source>
        <dbReference type="Google" id="ProtNLM"/>
    </source>
</evidence>
<accession>A0A1I1QCD6</accession>
<protein>
    <recommendedName>
        <fullName evidence="8">Flavoprotein, HI0933 family</fullName>
    </recommendedName>
</protein>
<dbReference type="PANTHER" id="PTHR42887:SF2">
    <property type="entry name" value="OS12G0638800 PROTEIN"/>
    <property type="match status" value="1"/>
</dbReference>
<evidence type="ECO:0000313" key="6">
    <source>
        <dbReference type="EMBL" id="SFD19751.1"/>
    </source>
</evidence>
<dbReference type="PANTHER" id="PTHR42887">
    <property type="entry name" value="OS12G0638800 PROTEIN"/>
    <property type="match status" value="1"/>
</dbReference>